<evidence type="ECO:0000313" key="1">
    <source>
        <dbReference type="EMBL" id="GFD61259.1"/>
    </source>
</evidence>
<sequence>SGSRDYGGREGGGDEREGQYMICAIVDVTMRTDPCQIKAFLSPPCQLQTSVHHPTWTRELP</sequence>
<dbReference type="EMBL" id="BKCJ011888863">
    <property type="protein sequence ID" value="GFD61259.1"/>
    <property type="molecule type" value="Genomic_DNA"/>
</dbReference>
<name>A0A699XN88_TANCI</name>
<proteinExistence type="predicted"/>
<protein>
    <submittedName>
        <fullName evidence="1">Uncharacterized protein</fullName>
    </submittedName>
</protein>
<dbReference type="AlphaFoldDB" id="A0A699XN88"/>
<feature type="non-terminal residue" evidence="1">
    <location>
        <position position="61"/>
    </location>
</feature>
<accession>A0A699XN88</accession>
<comment type="caution">
    <text evidence="1">The sequence shown here is derived from an EMBL/GenBank/DDBJ whole genome shotgun (WGS) entry which is preliminary data.</text>
</comment>
<reference evidence="1" key="1">
    <citation type="journal article" date="2019" name="Sci. Rep.">
        <title>Draft genome of Tanacetum cinerariifolium, the natural source of mosquito coil.</title>
        <authorList>
            <person name="Yamashiro T."/>
            <person name="Shiraishi A."/>
            <person name="Satake H."/>
            <person name="Nakayama K."/>
        </authorList>
    </citation>
    <scope>NUCLEOTIDE SEQUENCE</scope>
</reference>
<organism evidence="1">
    <name type="scientific">Tanacetum cinerariifolium</name>
    <name type="common">Dalmatian daisy</name>
    <name type="synonym">Chrysanthemum cinerariifolium</name>
    <dbReference type="NCBI Taxonomy" id="118510"/>
    <lineage>
        <taxon>Eukaryota</taxon>
        <taxon>Viridiplantae</taxon>
        <taxon>Streptophyta</taxon>
        <taxon>Embryophyta</taxon>
        <taxon>Tracheophyta</taxon>
        <taxon>Spermatophyta</taxon>
        <taxon>Magnoliopsida</taxon>
        <taxon>eudicotyledons</taxon>
        <taxon>Gunneridae</taxon>
        <taxon>Pentapetalae</taxon>
        <taxon>asterids</taxon>
        <taxon>campanulids</taxon>
        <taxon>Asterales</taxon>
        <taxon>Asteraceae</taxon>
        <taxon>Asteroideae</taxon>
        <taxon>Anthemideae</taxon>
        <taxon>Anthemidinae</taxon>
        <taxon>Tanacetum</taxon>
    </lineage>
</organism>
<feature type="non-terminal residue" evidence="1">
    <location>
        <position position="1"/>
    </location>
</feature>
<gene>
    <name evidence="1" type="ORF">Tci_933228</name>
</gene>